<gene>
    <name evidence="3" type="ORF">QO015_000300</name>
</gene>
<keyword evidence="4" id="KW-1185">Reference proteome</keyword>
<dbReference type="InterPro" id="IPR029044">
    <property type="entry name" value="Nucleotide-diphossugar_trans"/>
</dbReference>
<sequence>MPLSLTVIILTFDEELHLERCLASIAPLGARVVVVDSGSHDRTQEIARAAGAEVFEHPFLNQAAQFNWALENTDTRSDWIMRLDADEVLEPELVDEILSKLPRMPADVAGINLKRRHVFLGRWIRHGGRYPVTLLRIWRRGQGRVEDRWMDEHVIVQGGRTETFDKDFSDWNLKDLTFFIDKHNKYATREAVEIINQRHGLFARDTGMSAESASRQAAFKRWAKESVYNRLPFWLGPFGYFMMRMSVQGGFLDGREGLIYHFLQGFWYRFLVGAKVLEFERELVGADGPAAKRAMLRDLTGLKI</sequence>
<dbReference type="PANTHER" id="PTHR43630:SF2">
    <property type="entry name" value="GLYCOSYLTRANSFERASE"/>
    <property type="match status" value="1"/>
</dbReference>
<feature type="domain" description="Glycosyltransferase 2-like" evidence="2">
    <location>
        <begin position="6"/>
        <end position="141"/>
    </location>
</feature>
<dbReference type="EMBL" id="JAUSWJ010000001">
    <property type="protein sequence ID" value="MDQ0514687.1"/>
    <property type="molecule type" value="Genomic_DNA"/>
</dbReference>
<dbReference type="Gene3D" id="3.90.550.10">
    <property type="entry name" value="Spore Coat Polysaccharide Biosynthesis Protein SpsA, Chain A"/>
    <property type="match status" value="1"/>
</dbReference>
<reference evidence="3 4" key="1">
    <citation type="submission" date="2023-07" db="EMBL/GenBank/DDBJ databases">
        <title>Genomic Encyclopedia of Type Strains, Phase IV (KMG-IV): sequencing the most valuable type-strain genomes for metagenomic binning, comparative biology and taxonomic classification.</title>
        <authorList>
            <person name="Goeker M."/>
        </authorList>
    </citation>
    <scope>NUCLEOTIDE SEQUENCE [LARGE SCALE GENOMIC DNA]</scope>
    <source>
        <strain evidence="3 4">B1-1</strain>
    </source>
</reference>
<dbReference type="InterPro" id="IPR001173">
    <property type="entry name" value="Glyco_trans_2-like"/>
</dbReference>
<dbReference type="RefSeq" id="WP_266281930.1">
    <property type="nucleotide sequence ID" value="NZ_JAPKNF010000001.1"/>
</dbReference>
<dbReference type="Pfam" id="PF00535">
    <property type="entry name" value="Glycos_transf_2"/>
    <property type="match status" value="1"/>
</dbReference>
<dbReference type="SUPFAM" id="SSF53448">
    <property type="entry name" value="Nucleotide-diphospho-sugar transferases"/>
    <property type="match status" value="1"/>
</dbReference>
<dbReference type="Proteomes" id="UP001223743">
    <property type="component" value="Unassembled WGS sequence"/>
</dbReference>
<comment type="caution">
    <text evidence="3">The sequence shown here is derived from an EMBL/GenBank/DDBJ whole genome shotgun (WGS) entry which is preliminary data.</text>
</comment>
<accession>A0ABU0M155</accession>
<dbReference type="PANTHER" id="PTHR43630">
    <property type="entry name" value="POLY-BETA-1,6-N-ACETYL-D-GLUCOSAMINE SYNTHASE"/>
    <property type="match status" value="1"/>
</dbReference>
<evidence type="ECO:0000259" key="2">
    <source>
        <dbReference type="Pfam" id="PF00535"/>
    </source>
</evidence>
<proteinExistence type="inferred from homology"/>
<protein>
    <submittedName>
        <fullName evidence="3">Glycosyltransferase involved in cell wall biosynthesis</fullName>
    </submittedName>
</protein>
<name>A0ABU0M155_9HYPH</name>
<dbReference type="CDD" id="cd02511">
    <property type="entry name" value="Beta4Glucosyltransferase"/>
    <property type="match status" value="1"/>
</dbReference>
<evidence type="ECO:0000313" key="3">
    <source>
        <dbReference type="EMBL" id="MDQ0514687.1"/>
    </source>
</evidence>
<organism evidence="3 4">
    <name type="scientific">Kaistia geumhonensis</name>
    <dbReference type="NCBI Taxonomy" id="410839"/>
    <lineage>
        <taxon>Bacteria</taxon>
        <taxon>Pseudomonadati</taxon>
        <taxon>Pseudomonadota</taxon>
        <taxon>Alphaproteobacteria</taxon>
        <taxon>Hyphomicrobiales</taxon>
        <taxon>Kaistiaceae</taxon>
        <taxon>Kaistia</taxon>
    </lineage>
</organism>
<evidence type="ECO:0000256" key="1">
    <source>
        <dbReference type="ARBA" id="ARBA00038494"/>
    </source>
</evidence>
<evidence type="ECO:0000313" key="4">
    <source>
        <dbReference type="Proteomes" id="UP001223743"/>
    </source>
</evidence>
<comment type="similarity">
    <text evidence="1">Belongs to the glycosyltransferase 2 family. WaaE/KdtX subfamily.</text>
</comment>